<accession>A0A4Z1FWR0</accession>
<organism evidence="2 3">
    <name type="scientific">Botrytis paeoniae</name>
    <dbReference type="NCBI Taxonomy" id="278948"/>
    <lineage>
        <taxon>Eukaryota</taxon>
        <taxon>Fungi</taxon>
        <taxon>Dikarya</taxon>
        <taxon>Ascomycota</taxon>
        <taxon>Pezizomycotina</taxon>
        <taxon>Leotiomycetes</taxon>
        <taxon>Helotiales</taxon>
        <taxon>Sclerotiniaceae</taxon>
        <taxon>Botrytis</taxon>
    </lineage>
</organism>
<dbReference type="EMBL" id="PQXI01000017">
    <property type="protein sequence ID" value="TGO29264.1"/>
    <property type="molecule type" value="Genomic_DNA"/>
</dbReference>
<evidence type="ECO:0000313" key="3">
    <source>
        <dbReference type="Proteomes" id="UP000297910"/>
    </source>
</evidence>
<reference evidence="2 3" key="1">
    <citation type="submission" date="2017-12" db="EMBL/GenBank/DDBJ databases">
        <title>Comparative genomics of Botrytis spp.</title>
        <authorList>
            <person name="Valero-Jimenez C.A."/>
            <person name="Tapia P."/>
            <person name="Veloso J."/>
            <person name="Silva-Moreno E."/>
            <person name="Staats M."/>
            <person name="Valdes J.H."/>
            <person name="Van Kan J.A.L."/>
        </authorList>
    </citation>
    <scope>NUCLEOTIDE SEQUENCE [LARGE SCALE GENOMIC DNA]</scope>
    <source>
        <strain evidence="2 3">Bp0003</strain>
    </source>
</reference>
<evidence type="ECO:0000256" key="1">
    <source>
        <dbReference type="SAM" id="MobiDB-lite"/>
    </source>
</evidence>
<keyword evidence="3" id="KW-1185">Reference proteome</keyword>
<evidence type="ECO:0000313" key="2">
    <source>
        <dbReference type="EMBL" id="TGO29264.1"/>
    </source>
</evidence>
<name>A0A4Z1FWR0_9HELO</name>
<protein>
    <submittedName>
        <fullName evidence="2">Uncharacterized protein</fullName>
    </submittedName>
</protein>
<sequence length="71" mass="7463">MVEEVASLCPACPRPVAETPPTGPHERKANTPGSSIICSALDASGSTVLLHSTSRHAKTLPHFMKPQSCKP</sequence>
<feature type="region of interest" description="Disordered" evidence="1">
    <location>
        <begin position="12"/>
        <end position="33"/>
    </location>
</feature>
<dbReference type="Proteomes" id="UP000297910">
    <property type="component" value="Unassembled WGS sequence"/>
</dbReference>
<dbReference type="AlphaFoldDB" id="A0A4Z1FWR0"/>
<comment type="caution">
    <text evidence="2">The sequence shown here is derived from an EMBL/GenBank/DDBJ whole genome shotgun (WGS) entry which is preliminary data.</text>
</comment>
<proteinExistence type="predicted"/>
<gene>
    <name evidence="2" type="ORF">BPAE_0017g00720</name>
</gene>